<sequence length="312" mass="35027">MKTIMNTQVGFLPVAEPVSQRELLREMNEFQKQGPLARQGALEVYLGSAPQMPCVLHEIGRLRELSFRAVGEGTGQPLDTDEYDAHYLHLFLWDAEMKCIAGAYRIGRTDHLLAEFGPQGLLTATHFQFEQPFLDYLNPGLELGRAFVAPSHQKSIFALSLLWKGIACFVARYPRYARLFGTVSISDDYTKISLDLIVKYMRKSHMNNLLCQWVTASNPYQEIPEDHADISAQLSSIEQVAARIAEVEPDGKGVPVLLRQYLKLNATLLEFNVDADFGNCLDALVLVDLRKAPSAVLMRYMGKDGLQSFLQS</sequence>
<gene>
    <name evidence="6" type="ORF">SAMN02745181_0671</name>
</gene>
<evidence type="ECO:0000256" key="4">
    <source>
        <dbReference type="ARBA" id="ARBA00023098"/>
    </source>
</evidence>
<dbReference type="OrthoDB" id="1113830at2"/>
<keyword evidence="2" id="KW-0444">Lipid biosynthesis</keyword>
<evidence type="ECO:0000256" key="2">
    <source>
        <dbReference type="ARBA" id="ARBA00022516"/>
    </source>
</evidence>
<keyword evidence="7" id="KW-1185">Reference proteome</keyword>
<evidence type="ECO:0000256" key="5">
    <source>
        <dbReference type="ARBA" id="ARBA00023315"/>
    </source>
</evidence>
<dbReference type="SUPFAM" id="SSF55729">
    <property type="entry name" value="Acyl-CoA N-acyltransferases (Nat)"/>
    <property type="match status" value="1"/>
</dbReference>
<dbReference type="PANTHER" id="PTHR37323">
    <property type="entry name" value="GCN5-RELATED N-ACETYLTRANSFERASE"/>
    <property type="match status" value="1"/>
</dbReference>
<dbReference type="AlphaFoldDB" id="A0A1M6D8A7"/>
<keyword evidence="5" id="KW-0012">Acyltransferase</keyword>
<dbReference type="PANTHER" id="PTHR37323:SF1">
    <property type="entry name" value="L-ORNITHINE N(ALPHA)-ACYLTRANSFERASE"/>
    <property type="match status" value="1"/>
</dbReference>
<proteinExistence type="predicted"/>
<evidence type="ECO:0000313" key="7">
    <source>
        <dbReference type="Proteomes" id="UP000184510"/>
    </source>
</evidence>
<dbReference type="InterPro" id="IPR052351">
    <property type="entry name" value="Ornithine_N-alpha-AT"/>
</dbReference>
<evidence type="ECO:0000256" key="1">
    <source>
        <dbReference type="ARBA" id="ARBA00005189"/>
    </source>
</evidence>
<comment type="pathway">
    <text evidence="1">Lipid metabolism.</text>
</comment>
<dbReference type="Proteomes" id="UP000184510">
    <property type="component" value="Unassembled WGS sequence"/>
</dbReference>
<dbReference type="InterPro" id="IPR016181">
    <property type="entry name" value="Acyl_CoA_acyltransferase"/>
</dbReference>
<dbReference type="Pfam" id="PF13444">
    <property type="entry name" value="Acetyltransf_5"/>
    <property type="match status" value="1"/>
</dbReference>
<organism evidence="6 7">
    <name type="scientific">Rubritalea squalenifaciens DSM 18772</name>
    <dbReference type="NCBI Taxonomy" id="1123071"/>
    <lineage>
        <taxon>Bacteria</taxon>
        <taxon>Pseudomonadati</taxon>
        <taxon>Verrucomicrobiota</taxon>
        <taxon>Verrucomicrobiia</taxon>
        <taxon>Verrucomicrobiales</taxon>
        <taxon>Rubritaleaceae</taxon>
        <taxon>Rubritalea</taxon>
    </lineage>
</organism>
<dbReference type="STRING" id="1123071.SAMN02745181_0671"/>
<evidence type="ECO:0000256" key="3">
    <source>
        <dbReference type="ARBA" id="ARBA00022679"/>
    </source>
</evidence>
<protein>
    <submittedName>
        <fullName evidence="6">Acetyltransferase (GNAT) domain-containing protein</fullName>
    </submittedName>
</protein>
<evidence type="ECO:0000313" key="6">
    <source>
        <dbReference type="EMBL" id="SHI69455.1"/>
    </source>
</evidence>
<reference evidence="6 7" key="1">
    <citation type="submission" date="2016-11" db="EMBL/GenBank/DDBJ databases">
        <authorList>
            <person name="Jaros S."/>
            <person name="Januszkiewicz K."/>
            <person name="Wedrychowicz H."/>
        </authorList>
    </citation>
    <scope>NUCLEOTIDE SEQUENCE [LARGE SCALE GENOMIC DNA]</scope>
    <source>
        <strain evidence="6 7">DSM 18772</strain>
    </source>
</reference>
<keyword evidence="3 6" id="KW-0808">Transferase</keyword>
<dbReference type="RefSeq" id="WP_143158061.1">
    <property type="nucleotide sequence ID" value="NZ_FQYR01000002.1"/>
</dbReference>
<dbReference type="InParanoid" id="A0A1M6D8A7"/>
<name>A0A1M6D8A7_9BACT</name>
<dbReference type="GO" id="GO:0016746">
    <property type="term" value="F:acyltransferase activity"/>
    <property type="evidence" value="ECO:0007669"/>
    <property type="project" value="UniProtKB-KW"/>
</dbReference>
<dbReference type="GO" id="GO:0006629">
    <property type="term" value="P:lipid metabolic process"/>
    <property type="evidence" value="ECO:0007669"/>
    <property type="project" value="UniProtKB-KW"/>
</dbReference>
<accession>A0A1M6D8A7</accession>
<dbReference type="EMBL" id="FQYR01000002">
    <property type="protein sequence ID" value="SHI69455.1"/>
    <property type="molecule type" value="Genomic_DNA"/>
</dbReference>
<keyword evidence="4" id="KW-0443">Lipid metabolism</keyword>